<dbReference type="GO" id="GO:0005930">
    <property type="term" value="C:axoneme"/>
    <property type="evidence" value="ECO:0007669"/>
    <property type="project" value="UniProtKB-SubCell"/>
</dbReference>
<feature type="region of interest" description="Disordered" evidence="12">
    <location>
        <begin position="799"/>
        <end position="826"/>
    </location>
</feature>
<accession>A0A8J5ZWX5</accession>
<feature type="compositionally biased region" description="Low complexity" evidence="12">
    <location>
        <begin position="7"/>
        <end position="20"/>
    </location>
</feature>
<dbReference type="EMBL" id="JAGFMF010012051">
    <property type="protein sequence ID" value="KAG8508257.1"/>
    <property type="molecule type" value="Genomic_DNA"/>
</dbReference>
<dbReference type="GO" id="GO:0050687">
    <property type="term" value="P:negative regulation of defense response to virus"/>
    <property type="evidence" value="ECO:0007669"/>
    <property type="project" value="UniProtKB-ARBA"/>
</dbReference>
<feature type="compositionally biased region" description="Low complexity" evidence="12">
    <location>
        <begin position="1487"/>
        <end position="1501"/>
    </location>
</feature>
<feature type="region of interest" description="Disordered" evidence="12">
    <location>
        <begin position="1391"/>
        <end position="1411"/>
    </location>
</feature>
<keyword evidence="5" id="KW-0175">Coiled coil</keyword>
<dbReference type="Proteomes" id="UP000700334">
    <property type="component" value="Unassembled WGS sequence"/>
</dbReference>
<keyword evidence="16" id="KW-1185">Reference proteome</keyword>
<dbReference type="GO" id="GO:0048731">
    <property type="term" value="P:system development"/>
    <property type="evidence" value="ECO:0007669"/>
    <property type="project" value="UniProtKB-ARBA"/>
</dbReference>
<dbReference type="OrthoDB" id="10258914at2759"/>
<dbReference type="GO" id="GO:0060271">
    <property type="term" value="P:cilium assembly"/>
    <property type="evidence" value="ECO:0007669"/>
    <property type="project" value="TreeGrafter"/>
</dbReference>
<feature type="region of interest" description="Disordered" evidence="12">
    <location>
        <begin position="1023"/>
        <end position="1121"/>
    </location>
</feature>
<evidence type="ECO:0000256" key="5">
    <source>
        <dbReference type="ARBA" id="ARBA00023054"/>
    </source>
</evidence>
<sequence length="1737" mass="184915">RAGPGAGPASPSGERLAPGRAGAGGPGCGAAGWRRCRALTVAWLVSKVIRMTGFMKGLYSDAEMKSDNVKEKDAKISFLQKAIDVVVLVSGEPLAAKPARIVAGHEPERTNELLQLIGKCCLGKLSSDDAVKRVLAGEKGDPRGRSSLASKPKEPDRKSARKSEVQERSASRDREQQGELRDDGPAREEEKARESGRDRHRGPEREKHREGDREKSKPRARAAGDRDRGARDRDRDTDRERERRGEGGKEKDRWRDRDRDQRRARNGEHPRDPDREKSREHEKLEKKCSRWGLCCVVSPARSFLQDGDRQDVAAGGPQAVQAAVQALRGRRLAQRCRCVAGARFGRRLDTGSRACPSFPTLGPRRLPRPGSARPAPPRVKRQESSEALAVDRAGSGKVANVIVDSQRSDEEDDSQFVVAAAPPLAEAAELEVPAVELEEDEKHGGLVKKILETKKDYEKSQPPTPGSKEKLPVLESAWRKEKDIVSKEIEKLRASIQTLCRSALPLGKIMDYIQEDVDAMQHELQLWRCENRQHAEALRREQSITDGAVEPLRAELAELEQLIREQQDRICAVKANVLRNEEKIQKMVCSLSLGSGRPRASRPQRRPRDNRCFQTPGGARFLPRRRGQAWPRSPRWVWPPGAAALPWRASGRREAQAWGPYSGWRRVRRRGRCSGPRDFSASANAGAPDRPLAPLGLLLPCLLGPVPPGAPAPPPALAAGLPRRRPHRGRRRGLGLAGAPAGLCPLLPGPAPLGGRDPVLRSGPGKQHGRCLGGLSKPLWVLRTAQPGRFERRLFRAAAPPALGPGPAPVRQRVPGTHRQHPEPPAAVRLQAPAFGLKSRSLRHPPQQLQLVAGRRLPSQHGGQPPAALPPGLVGLWGFWGLLSHAPRQLCPGRGPHPTRLRAPADVGRVSPLGKVPVGPCGPRWAGAIPGHASGGLRRAWGREDTGGGRGIRAHTPLAPSGDCPGSRRPCSRVLAPWRWGSACGPERARPCGLSRAESPAALAVSRGAQVFATRMSGALGRRSRDLPTLLRPPRGPGLWSAVARGRRGPPGGQPRPEGSSPGAPPASGDLALRREQRQRSPGRLGRLSPGAAPRPRRSCPGARAAESLPGGPGGGLGGRWGHVARRARAGARTPRLLCRQAAAWRGLRPECVAVSSRAFASMLGSRWPVRAAVLGALGTPAGGLPAGGQVLWADRAGHRSETAALAHRGEAPRPELEGLDRAWIGRWGPGSPCWADEEGHEVGTQLPSGLRGRSPGVGREEPQEGATTQRGRPQLPTGLAAARVWLGLPGARRRLQLQLRLEVSAPPVTREPGTLGPRHGASFGERDDAGGRHGVAGGGGDAPTLSEGVRSPSSSRMALPLLQVWWGGAGPRGRWSVHPGGCSRAACPMGGGEQSALASPGGAREPLPPPQVLRVPTAARGLPAAHLLHGAHPPTGCRGCPGPGLRPARCQRRGTGLWGRGCPGFPALGASVRWGCRELAGRRLHSPLGRGPGSPAARGPRPQEPSLARSWGSEEGPLSHGGVPGWLSRWLGRRPGSVTPAPGHPSEGPQPEGQAGSWGAAASLPCPDAPEHAGLTPGCPVGRQPPTAREGCTPACVARPTLELTARCPSGHARELSRAVSPGLSIPAAHVQKASLGRCPDKHLSAAPWLRLLPPTLAAAHRAAELHTVGEAALRRLPEQPLRIALVPRAPQRGGGSQGRAALGQPVCQGSPAHPGTPPRHEAHSCCPADVRGPLG</sequence>
<keyword evidence="3" id="KW-0963">Cytoplasm</keyword>
<feature type="domain" description="TRAF3-interacting protein 1 N-terminal" evidence="13">
    <location>
        <begin position="44"/>
        <end position="122"/>
    </location>
</feature>
<dbReference type="GO" id="GO:0036064">
    <property type="term" value="C:ciliary basal body"/>
    <property type="evidence" value="ECO:0007669"/>
    <property type="project" value="TreeGrafter"/>
</dbReference>
<feature type="compositionally biased region" description="Low complexity" evidence="12">
    <location>
        <begin position="1055"/>
        <end position="1069"/>
    </location>
</feature>
<dbReference type="GO" id="GO:0070507">
    <property type="term" value="P:regulation of microtubule cytoskeleton organization"/>
    <property type="evidence" value="ECO:0007669"/>
    <property type="project" value="TreeGrafter"/>
</dbReference>
<dbReference type="GO" id="GO:0032480">
    <property type="term" value="P:negative regulation of type I interferon production"/>
    <property type="evidence" value="ECO:0007669"/>
    <property type="project" value="UniProtKB-ARBA"/>
</dbReference>
<dbReference type="GO" id="GO:0048513">
    <property type="term" value="P:animal organ development"/>
    <property type="evidence" value="ECO:0007669"/>
    <property type="project" value="UniProtKB-ARBA"/>
</dbReference>
<dbReference type="Pfam" id="PF10243">
    <property type="entry name" value="MIP-T3"/>
    <property type="match status" value="1"/>
</dbReference>
<dbReference type="GO" id="GO:0008017">
    <property type="term" value="F:microtubule binding"/>
    <property type="evidence" value="ECO:0007669"/>
    <property type="project" value="InterPro"/>
</dbReference>
<keyword evidence="7" id="KW-0966">Cell projection</keyword>
<keyword evidence="6" id="KW-0206">Cytoskeleton</keyword>
<feature type="compositionally biased region" description="Low complexity" evidence="12">
    <location>
        <begin position="359"/>
        <end position="373"/>
    </location>
</feature>
<evidence type="ECO:0000256" key="4">
    <source>
        <dbReference type="ARBA" id="ARBA00022794"/>
    </source>
</evidence>
<feature type="region of interest" description="Disordered" evidence="12">
    <location>
        <begin position="1485"/>
        <end position="1570"/>
    </location>
</feature>
<evidence type="ECO:0000256" key="1">
    <source>
        <dbReference type="ARBA" id="ARBA00004120"/>
    </source>
</evidence>
<evidence type="ECO:0000256" key="12">
    <source>
        <dbReference type="SAM" id="MobiDB-lite"/>
    </source>
</evidence>
<dbReference type="Gene3D" id="1.10.418.50">
    <property type="entry name" value="Microtubule-binding protein MIP-T3"/>
    <property type="match status" value="1"/>
</dbReference>
<comment type="caution">
    <text evidence="15">The sequence shown here is derived from an EMBL/GenBank/DDBJ whole genome shotgun (WGS) entry which is preliminary data.</text>
</comment>
<dbReference type="PANTHER" id="PTHR31363:SF0">
    <property type="entry name" value="TRAF3-INTERACTING PROTEIN 1"/>
    <property type="match status" value="1"/>
</dbReference>
<feature type="non-terminal residue" evidence="15">
    <location>
        <position position="1"/>
    </location>
</feature>
<evidence type="ECO:0000256" key="11">
    <source>
        <dbReference type="ARBA" id="ARBA00082455"/>
    </source>
</evidence>
<feature type="compositionally biased region" description="Gly residues" evidence="12">
    <location>
        <begin position="1111"/>
        <end position="1121"/>
    </location>
</feature>
<reference evidence="15" key="1">
    <citation type="journal article" date="2021" name="Evol. Appl.">
        <title>The genome of the Pyrenean desman and the effects of bottlenecks and inbreeding on the genomic landscape of an endangered species.</title>
        <authorList>
            <person name="Escoda L."/>
            <person name="Castresana J."/>
        </authorList>
    </citation>
    <scope>NUCLEOTIDE SEQUENCE</scope>
    <source>
        <strain evidence="15">IBE-C5619</strain>
    </source>
</reference>
<dbReference type="GO" id="GO:0030992">
    <property type="term" value="C:intraciliary transport particle B"/>
    <property type="evidence" value="ECO:0007669"/>
    <property type="project" value="TreeGrafter"/>
</dbReference>
<evidence type="ECO:0000256" key="6">
    <source>
        <dbReference type="ARBA" id="ARBA00023212"/>
    </source>
</evidence>
<feature type="region of interest" description="Disordered" evidence="12">
    <location>
        <begin position="594"/>
        <end position="618"/>
    </location>
</feature>
<feature type="compositionally biased region" description="Basic and acidic residues" evidence="12">
    <location>
        <begin position="151"/>
        <end position="283"/>
    </location>
</feature>
<feature type="region of interest" description="Disordered" evidence="12">
    <location>
        <begin position="355"/>
        <end position="390"/>
    </location>
</feature>
<feature type="domain" description="TRAF3-interacting protein 1 C-terminal" evidence="14">
    <location>
        <begin position="438"/>
        <end position="590"/>
    </location>
</feature>
<feature type="region of interest" description="Disordered" evidence="12">
    <location>
        <begin position="136"/>
        <end position="283"/>
    </location>
</feature>
<evidence type="ECO:0000313" key="15">
    <source>
        <dbReference type="EMBL" id="KAG8508257.1"/>
    </source>
</evidence>
<keyword evidence="4" id="KW-0970">Cilium biogenesis/degradation</keyword>
<dbReference type="InterPro" id="IPR040468">
    <property type="entry name" value="TRAF3IP1_N"/>
</dbReference>
<feature type="compositionally biased region" description="Gly residues" evidence="12">
    <location>
        <begin position="1333"/>
        <end position="1342"/>
    </location>
</feature>
<evidence type="ECO:0000256" key="7">
    <source>
        <dbReference type="ARBA" id="ARBA00023273"/>
    </source>
</evidence>
<dbReference type="FunFam" id="1.10.418.50:FF:000001">
    <property type="entry name" value="TRAF3-interacting protein 1 isoform X1"/>
    <property type="match status" value="1"/>
</dbReference>
<evidence type="ECO:0000313" key="16">
    <source>
        <dbReference type="Proteomes" id="UP000700334"/>
    </source>
</evidence>
<organism evidence="15 16">
    <name type="scientific">Galemys pyrenaicus</name>
    <name type="common">Iberian desman</name>
    <name type="synonym">Pyrenean desman</name>
    <dbReference type="NCBI Taxonomy" id="202257"/>
    <lineage>
        <taxon>Eukaryota</taxon>
        <taxon>Metazoa</taxon>
        <taxon>Chordata</taxon>
        <taxon>Craniata</taxon>
        <taxon>Vertebrata</taxon>
        <taxon>Euteleostomi</taxon>
        <taxon>Mammalia</taxon>
        <taxon>Eutheria</taxon>
        <taxon>Laurasiatheria</taxon>
        <taxon>Eulipotyphla</taxon>
        <taxon>Talpidae</taxon>
        <taxon>Galemys</taxon>
    </lineage>
</organism>
<protein>
    <recommendedName>
        <fullName evidence="9">TRAF3-interacting protein 1</fullName>
    </recommendedName>
    <alternativeName>
        <fullName evidence="11">Intraflagellar transport protein 54 homolog</fullName>
    </alternativeName>
    <alternativeName>
        <fullName evidence="10">Microtubule-interacting protein associated with TRAF3</fullName>
    </alternativeName>
</protein>
<feature type="region of interest" description="Disordered" evidence="12">
    <location>
        <begin position="1690"/>
        <end position="1737"/>
    </location>
</feature>
<gene>
    <name evidence="15" type="ORF">J0S82_011338</name>
</gene>
<evidence type="ECO:0000256" key="8">
    <source>
        <dbReference type="ARBA" id="ARBA00043971"/>
    </source>
</evidence>
<evidence type="ECO:0000256" key="3">
    <source>
        <dbReference type="ARBA" id="ARBA00022490"/>
    </source>
</evidence>
<evidence type="ECO:0000256" key="10">
    <source>
        <dbReference type="ARBA" id="ARBA00079491"/>
    </source>
</evidence>
<comment type="similarity">
    <text evidence="8">Belongs to the TRAF3IP1 family.</text>
</comment>
<evidence type="ECO:0000256" key="2">
    <source>
        <dbReference type="ARBA" id="ARBA00004430"/>
    </source>
</evidence>
<feature type="compositionally biased region" description="Low complexity" evidence="12">
    <location>
        <begin position="1027"/>
        <end position="1039"/>
    </location>
</feature>
<comment type="subcellular location">
    <subcellularLocation>
        <location evidence="2">Cytoplasm</location>
        <location evidence="2">Cytoskeleton</location>
        <location evidence="2">Cilium axoneme</location>
    </subcellularLocation>
    <subcellularLocation>
        <location evidence="1">Cytoplasm</location>
        <location evidence="1">Cytoskeleton</location>
        <location evidence="1">Cilium basal body</location>
    </subcellularLocation>
</comment>
<dbReference type="InterPro" id="IPR042576">
    <property type="entry name" value="TRAF3IP1_N_sf"/>
</dbReference>
<feature type="region of interest" description="Disordered" evidence="12">
    <location>
        <begin position="1308"/>
        <end position="1354"/>
    </location>
</feature>
<dbReference type="GO" id="GO:0001738">
    <property type="term" value="P:morphogenesis of a polarized epithelium"/>
    <property type="evidence" value="ECO:0007669"/>
    <property type="project" value="UniProtKB-ARBA"/>
</dbReference>
<dbReference type="InterPro" id="IPR041476">
    <property type="entry name" value="TRAF3IP1_C"/>
</dbReference>
<feature type="region of interest" description="Disordered" evidence="12">
    <location>
        <begin position="1"/>
        <end position="21"/>
    </location>
</feature>
<dbReference type="PANTHER" id="PTHR31363">
    <property type="entry name" value="TRAF3-INTERACTING PROTEIN 1"/>
    <property type="match status" value="1"/>
</dbReference>
<dbReference type="Pfam" id="PF17749">
    <property type="entry name" value="MIP-T3_C"/>
    <property type="match status" value="1"/>
</dbReference>
<proteinExistence type="inferred from homology"/>
<dbReference type="InterPro" id="IPR018799">
    <property type="entry name" value="TRAF3IP1"/>
</dbReference>
<evidence type="ECO:0000259" key="14">
    <source>
        <dbReference type="Pfam" id="PF17749"/>
    </source>
</evidence>
<name>A0A8J5ZWX5_GALPY</name>
<evidence type="ECO:0000256" key="9">
    <source>
        <dbReference type="ARBA" id="ARBA00070492"/>
    </source>
</evidence>
<evidence type="ECO:0000259" key="13">
    <source>
        <dbReference type="Pfam" id="PF10243"/>
    </source>
</evidence>
<dbReference type="GO" id="GO:0042073">
    <property type="term" value="P:intraciliary transport"/>
    <property type="evidence" value="ECO:0007669"/>
    <property type="project" value="TreeGrafter"/>
</dbReference>
<feature type="region of interest" description="Disordered" evidence="12">
    <location>
        <begin position="1239"/>
        <end position="1276"/>
    </location>
</feature>